<dbReference type="GO" id="GO:0005615">
    <property type="term" value="C:extracellular space"/>
    <property type="evidence" value="ECO:0007669"/>
    <property type="project" value="TreeGrafter"/>
</dbReference>
<dbReference type="PANTHER" id="PTHR38329">
    <property type="entry name" value="CECROPIN-A1-RELATED"/>
    <property type="match status" value="1"/>
</dbReference>
<sequence>MKFTAIFLYVLLVVAVIFHSTEARPGWLKKRLKSAEKGVRRVRDRAQENLPVVAGYAGVVAQVGLVPGR</sequence>
<comment type="similarity">
    <text evidence="2 8">Belongs to the cecropin family.</text>
</comment>
<feature type="chain" id="PRO_5002846678" evidence="9">
    <location>
        <begin position="24"/>
        <end position="69"/>
    </location>
</feature>
<name>B6RQP7_SITZE</name>
<evidence type="ECO:0000313" key="10">
    <source>
        <dbReference type="EMBL" id="ABZ80668.1"/>
    </source>
</evidence>
<evidence type="ECO:0000256" key="2">
    <source>
        <dbReference type="ARBA" id="ARBA00010680"/>
    </source>
</evidence>
<dbReference type="InterPro" id="IPR020400">
    <property type="entry name" value="CecC/Srx/CECD"/>
</dbReference>
<dbReference type="GO" id="GO:0045087">
    <property type="term" value="P:innate immune response"/>
    <property type="evidence" value="ECO:0007669"/>
    <property type="project" value="UniProtKB-KW"/>
</dbReference>
<dbReference type="EMBL" id="EU282118">
    <property type="protein sequence ID" value="ABZ80668.1"/>
    <property type="molecule type" value="mRNA"/>
</dbReference>
<keyword evidence="6 8" id="KW-0391">Immunity</keyword>
<dbReference type="GO" id="GO:0050830">
    <property type="term" value="P:defense response to Gram-positive bacterium"/>
    <property type="evidence" value="ECO:0007669"/>
    <property type="project" value="TreeGrafter"/>
</dbReference>
<keyword evidence="4 8" id="KW-0929">Antimicrobial</keyword>
<evidence type="ECO:0000256" key="4">
    <source>
        <dbReference type="ARBA" id="ARBA00022529"/>
    </source>
</evidence>
<evidence type="ECO:0000256" key="1">
    <source>
        <dbReference type="ARBA" id="ARBA00004613"/>
    </source>
</evidence>
<organism evidence="10">
    <name type="scientific">Sitophilus zeamais</name>
    <name type="common">Maize weevil</name>
    <dbReference type="NCBI Taxonomy" id="7047"/>
    <lineage>
        <taxon>Eukaryota</taxon>
        <taxon>Metazoa</taxon>
        <taxon>Ecdysozoa</taxon>
        <taxon>Arthropoda</taxon>
        <taxon>Hexapoda</taxon>
        <taxon>Insecta</taxon>
        <taxon>Pterygota</taxon>
        <taxon>Neoptera</taxon>
        <taxon>Endopterygota</taxon>
        <taxon>Coleoptera</taxon>
        <taxon>Polyphaga</taxon>
        <taxon>Cucujiformia</taxon>
        <taxon>Curculionidae</taxon>
        <taxon>Dryophthorinae</taxon>
        <taxon>Sitophilus</taxon>
    </lineage>
</organism>
<dbReference type="GO" id="GO:0019731">
    <property type="term" value="P:antibacterial humoral response"/>
    <property type="evidence" value="ECO:0007669"/>
    <property type="project" value="InterPro"/>
</dbReference>
<reference evidence="10" key="1">
    <citation type="journal article" date="2008" name="BMC Biol.">
        <title>Identification of the weevil immune genes and their expression in the bacteriome tissue.</title>
        <authorList>
            <person name="Anselme C."/>
            <person name="Perez-Brocal V."/>
            <person name="Vallier A."/>
            <person name="Vincent-Monegat C."/>
            <person name="Charif D."/>
            <person name="Latorre A."/>
            <person name="Moya A."/>
            <person name="Heddi A."/>
        </authorList>
    </citation>
    <scope>NUCLEOTIDE SEQUENCE</scope>
    <source>
        <strain evidence="10">Lagoa</strain>
    </source>
</reference>
<proteinExistence type="evidence at transcript level"/>
<evidence type="ECO:0000256" key="8">
    <source>
        <dbReference type="RuleBase" id="RU003948"/>
    </source>
</evidence>
<evidence type="ECO:0000256" key="7">
    <source>
        <dbReference type="ARBA" id="ARBA00023022"/>
    </source>
</evidence>
<evidence type="ECO:0000256" key="5">
    <source>
        <dbReference type="ARBA" id="ARBA00022588"/>
    </source>
</evidence>
<evidence type="ECO:0000256" key="9">
    <source>
        <dbReference type="SAM" id="SignalP"/>
    </source>
</evidence>
<keyword evidence="5 8" id="KW-0399">Innate immunity</keyword>
<dbReference type="AlphaFoldDB" id="B6RQP7"/>
<dbReference type="PANTHER" id="PTHR38329:SF1">
    <property type="entry name" value="CECROPIN-A1-RELATED"/>
    <property type="match status" value="1"/>
</dbReference>
<keyword evidence="9" id="KW-0732">Signal</keyword>
<protein>
    <submittedName>
        <fullName evidence="10">Hypothetical antimicrobial peptide</fullName>
    </submittedName>
</protein>
<comment type="subcellular location">
    <subcellularLocation>
        <location evidence="1 8">Secreted</location>
    </subcellularLocation>
</comment>
<accession>B6RQP7</accession>
<feature type="signal peptide" evidence="9">
    <location>
        <begin position="1"/>
        <end position="23"/>
    </location>
</feature>
<evidence type="ECO:0000256" key="3">
    <source>
        <dbReference type="ARBA" id="ARBA00022525"/>
    </source>
</evidence>
<dbReference type="GO" id="GO:0050829">
    <property type="term" value="P:defense response to Gram-negative bacterium"/>
    <property type="evidence" value="ECO:0007669"/>
    <property type="project" value="TreeGrafter"/>
</dbReference>
<evidence type="ECO:0000256" key="6">
    <source>
        <dbReference type="ARBA" id="ARBA00022859"/>
    </source>
</evidence>
<keyword evidence="3" id="KW-0964">Secreted</keyword>
<keyword evidence="7 8" id="KW-0044">Antibiotic</keyword>